<dbReference type="EMBL" id="JADNYM010000003">
    <property type="protein sequence ID" value="MBG0738331.1"/>
    <property type="molecule type" value="Genomic_DNA"/>
</dbReference>
<keyword evidence="4" id="KW-1185">Reference proteome</keyword>
<feature type="transmembrane region" description="Helical" evidence="2">
    <location>
        <begin position="19"/>
        <end position="37"/>
    </location>
</feature>
<dbReference type="Proteomes" id="UP000655366">
    <property type="component" value="Unassembled WGS sequence"/>
</dbReference>
<sequence length="263" mass="26332">MSFPVDPVVPATRRHGRRAGILILAVLLILGLLWAVVATTRTVSADGATDGDGMAAAASSASATSDSSASATSDSSATAVPSSSTPQVPDPAAQPIATEAPPAPAATESSAPNPDSEAQLAATDQPVAAPVKLDQTATVKDGITAEVSGLEAVQGEARGIGEISGPSVRFTLTIHNQTKDPISTNSVVVNVRAGTDDIPANSVSGPAVVALPESIAAGESGTATYVYLIPVDQRSAVRIYLNYQANSPIAAFEGAAPQTEGKP</sequence>
<accession>A0A931CNZ7</accession>
<evidence type="ECO:0000313" key="3">
    <source>
        <dbReference type="EMBL" id="MBG0738331.1"/>
    </source>
</evidence>
<evidence type="ECO:0000313" key="4">
    <source>
        <dbReference type="Proteomes" id="UP000655366"/>
    </source>
</evidence>
<keyword evidence="2" id="KW-0472">Membrane</keyword>
<comment type="caution">
    <text evidence="3">The sequence shown here is derived from an EMBL/GenBank/DDBJ whole genome shotgun (WGS) entry which is preliminary data.</text>
</comment>
<proteinExistence type="predicted"/>
<feature type="region of interest" description="Disordered" evidence="1">
    <location>
        <begin position="62"/>
        <end position="129"/>
    </location>
</feature>
<organism evidence="3 4">
    <name type="scientific">Arthrobacter terrae</name>
    <dbReference type="NCBI Taxonomy" id="2935737"/>
    <lineage>
        <taxon>Bacteria</taxon>
        <taxon>Bacillati</taxon>
        <taxon>Actinomycetota</taxon>
        <taxon>Actinomycetes</taxon>
        <taxon>Micrococcales</taxon>
        <taxon>Micrococcaceae</taxon>
        <taxon>Arthrobacter</taxon>
    </lineage>
</organism>
<dbReference type="RefSeq" id="WP_196395279.1">
    <property type="nucleotide sequence ID" value="NZ_JADNYM010000003.1"/>
</dbReference>
<feature type="compositionally biased region" description="Low complexity" evidence="1">
    <location>
        <begin position="62"/>
        <end position="114"/>
    </location>
</feature>
<gene>
    <name evidence="3" type="ORF">IV500_02650</name>
</gene>
<keyword evidence="2" id="KW-0812">Transmembrane</keyword>
<evidence type="ECO:0000256" key="1">
    <source>
        <dbReference type="SAM" id="MobiDB-lite"/>
    </source>
</evidence>
<reference evidence="3 4" key="1">
    <citation type="submission" date="2020-11" db="EMBL/GenBank/DDBJ databases">
        <title>Arthrobacter antarcticus sp. nov., isolated from Antarctic Soil.</title>
        <authorList>
            <person name="Li J."/>
        </authorList>
    </citation>
    <scope>NUCLEOTIDE SEQUENCE [LARGE SCALE GENOMIC DNA]</scope>
    <source>
        <strain evidence="3 4">Z1-20</strain>
    </source>
</reference>
<keyword evidence="2" id="KW-1133">Transmembrane helix</keyword>
<evidence type="ECO:0000256" key="2">
    <source>
        <dbReference type="SAM" id="Phobius"/>
    </source>
</evidence>
<evidence type="ECO:0008006" key="5">
    <source>
        <dbReference type="Google" id="ProtNLM"/>
    </source>
</evidence>
<dbReference type="AlphaFoldDB" id="A0A931CNZ7"/>
<protein>
    <recommendedName>
        <fullName evidence="5">DUF4352 domain-containing protein</fullName>
    </recommendedName>
</protein>
<name>A0A931CNZ7_9MICC</name>